<feature type="transmembrane region" description="Helical" evidence="1">
    <location>
        <begin position="60"/>
        <end position="77"/>
    </location>
</feature>
<gene>
    <name evidence="2" type="ORF">ECRA1380_LOCUS8513</name>
</gene>
<evidence type="ECO:0000313" key="2">
    <source>
        <dbReference type="EMBL" id="CAE0383551.1"/>
    </source>
</evidence>
<name>A0A7S3NX23_EUPCR</name>
<evidence type="ECO:0008006" key="3">
    <source>
        <dbReference type="Google" id="ProtNLM"/>
    </source>
</evidence>
<feature type="transmembrane region" description="Helical" evidence="1">
    <location>
        <begin position="27"/>
        <end position="48"/>
    </location>
</feature>
<dbReference type="Pfam" id="PF06966">
    <property type="entry name" value="DUF1295"/>
    <property type="match status" value="1"/>
</dbReference>
<keyword evidence="1" id="KW-0472">Membrane</keyword>
<feature type="transmembrane region" description="Helical" evidence="1">
    <location>
        <begin position="133"/>
        <end position="149"/>
    </location>
</feature>
<dbReference type="Gene3D" id="1.20.120.1630">
    <property type="match status" value="1"/>
</dbReference>
<feature type="transmembrane region" description="Helical" evidence="1">
    <location>
        <begin position="179"/>
        <end position="198"/>
    </location>
</feature>
<sequence length="241" mass="27935">MYILYHSLALLSEAIFPMTTKDRRINIVVGAYLYGFNFLYLYPGYMIISGQADQESQPERIAATLIMFIFGVFLTMTSNSQKYFILKAKEPENKKRDFLITEGMFGWTRNPNYLGTIITNFALCCLYREWDAWILYSLLLFMSMLPMMLKKEGRLRAKNGAEEYFKRSGFLFPKFTESCLLNFLIYLNILVLIFLLYLSGGAENTAKNIIHMIKHCGIDWEHVNTTVSPIVDQIFTATGFK</sequence>
<evidence type="ECO:0000256" key="1">
    <source>
        <dbReference type="SAM" id="Phobius"/>
    </source>
</evidence>
<proteinExistence type="predicted"/>
<dbReference type="InterPro" id="IPR010721">
    <property type="entry name" value="UstE-like"/>
</dbReference>
<reference evidence="2" key="1">
    <citation type="submission" date="2021-01" db="EMBL/GenBank/DDBJ databases">
        <authorList>
            <person name="Corre E."/>
            <person name="Pelletier E."/>
            <person name="Niang G."/>
            <person name="Scheremetjew M."/>
            <person name="Finn R."/>
            <person name="Kale V."/>
            <person name="Holt S."/>
            <person name="Cochrane G."/>
            <person name="Meng A."/>
            <person name="Brown T."/>
            <person name="Cohen L."/>
        </authorList>
    </citation>
    <scope>NUCLEOTIDE SEQUENCE</scope>
    <source>
        <strain evidence="2">CT5</strain>
    </source>
</reference>
<dbReference type="EMBL" id="HBIK01017984">
    <property type="protein sequence ID" value="CAE0383551.1"/>
    <property type="molecule type" value="Transcribed_RNA"/>
</dbReference>
<accession>A0A7S3NX23</accession>
<organism evidence="2">
    <name type="scientific">Euplotes crassus</name>
    <dbReference type="NCBI Taxonomy" id="5936"/>
    <lineage>
        <taxon>Eukaryota</taxon>
        <taxon>Sar</taxon>
        <taxon>Alveolata</taxon>
        <taxon>Ciliophora</taxon>
        <taxon>Intramacronucleata</taxon>
        <taxon>Spirotrichea</taxon>
        <taxon>Hypotrichia</taxon>
        <taxon>Euplotida</taxon>
        <taxon>Euplotidae</taxon>
        <taxon>Moneuplotes</taxon>
    </lineage>
</organism>
<dbReference type="AlphaFoldDB" id="A0A7S3NX23"/>
<keyword evidence="1" id="KW-1133">Transmembrane helix</keyword>
<keyword evidence="1" id="KW-0812">Transmembrane</keyword>
<protein>
    <recommendedName>
        <fullName evidence="3">Steroid 5-alpha reductase C-terminal domain-containing protein</fullName>
    </recommendedName>
</protein>